<accession>S4P4Z6</accession>
<organism evidence="1">
    <name type="scientific">Pararge aegeria</name>
    <name type="common">speckled wood butterfly</name>
    <dbReference type="NCBI Taxonomy" id="116150"/>
    <lineage>
        <taxon>Eukaryota</taxon>
        <taxon>Metazoa</taxon>
        <taxon>Ecdysozoa</taxon>
        <taxon>Arthropoda</taxon>
        <taxon>Hexapoda</taxon>
        <taxon>Insecta</taxon>
        <taxon>Pterygota</taxon>
        <taxon>Neoptera</taxon>
        <taxon>Endopterygota</taxon>
        <taxon>Lepidoptera</taxon>
        <taxon>Glossata</taxon>
        <taxon>Ditrysia</taxon>
        <taxon>Papilionoidea</taxon>
        <taxon>Nymphalidae</taxon>
        <taxon>Satyrinae</taxon>
        <taxon>Satyrini</taxon>
        <taxon>Parargina</taxon>
        <taxon>Pararge</taxon>
    </lineage>
</organism>
<proteinExistence type="predicted"/>
<sequence>MCLTLEPEFKFLFRRNIVHKVFQSCYRRKTTIMMNQSDPLKKLLGLWYLSNKRRDILLRKHLVPYKMLKCEEALTKVRR</sequence>
<evidence type="ECO:0000313" key="1">
    <source>
        <dbReference type="EMBL" id="JAA86786.1"/>
    </source>
</evidence>
<reference evidence="1" key="2">
    <citation type="submission" date="2013-05" db="EMBL/GenBank/DDBJ databases">
        <authorList>
            <person name="Carter J.-M."/>
            <person name="Baker S.C."/>
            <person name="Pink R."/>
            <person name="Carter D.R.F."/>
            <person name="Collins A."/>
            <person name="Tomlin J."/>
            <person name="Gibbs M."/>
            <person name="Breuker C.J."/>
        </authorList>
    </citation>
    <scope>NUCLEOTIDE SEQUENCE</scope>
    <source>
        <tissue evidence="1">Ovary</tissue>
    </source>
</reference>
<name>S4P4Z6_9NEOP</name>
<dbReference type="AlphaFoldDB" id="S4P4Z6"/>
<reference evidence="1" key="1">
    <citation type="journal article" date="2013" name="BMC Genomics">
        <title>Unscrambling butterfly oogenesis.</title>
        <authorList>
            <person name="Carter J.M."/>
            <person name="Baker S.C."/>
            <person name="Pink R."/>
            <person name="Carter D.R."/>
            <person name="Collins A."/>
            <person name="Tomlin J."/>
            <person name="Gibbs M."/>
            <person name="Breuker C.J."/>
        </authorList>
    </citation>
    <scope>NUCLEOTIDE SEQUENCE</scope>
    <source>
        <tissue evidence="1">Ovary</tissue>
    </source>
</reference>
<protein>
    <submittedName>
        <fullName evidence="1">Uncharacterized protein</fullName>
    </submittedName>
</protein>
<dbReference type="EMBL" id="GAIX01005774">
    <property type="protein sequence ID" value="JAA86786.1"/>
    <property type="molecule type" value="Transcribed_RNA"/>
</dbReference>